<proteinExistence type="predicted"/>
<dbReference type="EMBL" id="LHZB01000107">
    <property type="protein sequence ID" value="KXV01717.1"/>
    <property type="molecule type" value="Genomic_DNA"/>
</dbReference>
<organism evidence="2 3">
    <name type="scientific">Gluconobacter potus</name>
    <dbReference type="NCBI Taxonomy" id="2724927"/>
    <lineage>
        <taxon>Bacteria</taxon>
        <taxon>Pseudomonadati</taxon>
        <taxon>Pseudomonadota</taxon>
        <taxon>Alphaproteobacteria</taxon>
        <taxon>Acetobacterales</taxon>
        <taxon>Acetobacteraceae</taxon>
        <taxon>Gluconobacter</taxon>
    </lineage>
</organism>
<evidence type="ECO:0000256" key="1">
    <source>
        <dbReference type="ARBA" id="ARBA00023002"/>
    </source>
</evidence>
<evidence type="ECO:0000313" key="2">
    <source>
        <dbReference type="EMBL" id="KXV01717.1"/>
    </source>
</evidence>
<dbReference type="GO" id="GO:0016491">
    <property type="term" value="F:oxidoreductase activity"/>
    <property type="evidence" value="ECO:0007669"/>
    <property type="project" value="UniProtKB-KW"/>
</dbReference>
<dbReference type="RefSeq" id="WP_062494995.1">
    <property type="nucleotide sequence ID" value="NZ_LHZB01000107.1"/>
</dbReference>
<accession>A0A149QX55</accession>
<protein>
    <recommendedName>
        <fullName evidence="4">(2Fe-2S)-binding protein</fullName>
    </recommendedName>
</protein>
<dbReference type="InterPro" id="IPR042204">
    <property type="entry name" value="2Fe-2S-bd_N"/>
</dbReference>
<comment type="caution">
    <text evidence="2">The sequence shown here is derived from an EMBL/GenBank/DDBJ whole genome shotgun (WGS) entry which is preliminary data.</text>
</comment>
<dbReference type="PATRIC" id="fig|442.7.peg.1774"/>
<dbReference type="InterPro" id="IPR036010">
    <property type="entry name" value="2Fe-2S_ferredoxin-like_sf"/>
</dbReference>
<evidence type="ECO:0000313" key="3">
    <source>
        <dbReference type="Proteomes" id="UP000075573"/>
    </source>
</evidence>
<dbReference type="Gene3D" id="3.10.20.440">
    <property type="entry name" value="2Fe-2S iron-sulphur cluster binding domain, sarcosine oxidase, alpha subunit, N-terminal domain"/>
    <property type="match status" value="1"/>
</dbReference>
<dbReference type="Pfam" id="PF13510">
    <property type="entry name" value="Fer2_4"/>
    <property type="match status" value="1"/>
</dbReference>
<reference evidence="2 3" key="1">
    <citation type="submission" date="2015-06" db="EMBL/GenBank/DDBJ databases">
        <title>Improved classification and identification of acetic acid bacteria using matrix-assisted laser desorption/ionization time-of-flight mass spectrometry; Gluconobacter nephelii and Gluconobacter uchimurae are later heterotypic synonyms of Gluconobacter japonicus and Gluconobacter oxydans, respectively.</title>
        <authorList>
            <person name="Li L."/>
            <person name="Cleenwerck I."/>
            <person name="De Vuyst L."/>
            <person name="Vandamme P."/>
        </authorList>
    </citation>
    <scope>NUCLEOTIDE SEQUENCE [LARGE SCALE GENOMIC DNA]</scope>
    <source>
        <strain evidence="2 3">LMG 1764</strain>
    </source>
</reference>
<name>A0A149QX55_9PROT</name>
<dbReference type="SUPFAM" id="SSF54292">
    <property type="entry name" value="2Fe-2S ferredoxin-like"/>
    <property type="match status" value="1"/>
</dbReference>
<dbReference type="Proteomes" id="UP000075573">
    <property type="component" value="Unassembled WGS sequence"/>
</dbReference>
<dbReference type="GO" id="GO:0051536">
    <property type="term" value="F:iron-sulfur cluster binding"/>
    <property type="evidence" value="ECO:0007669"/>
    <property type="project" value="InterPro"/>
</dbReference>
<dbReference type="AlphaFoldDB" id="A0A149QX55"/>
<evidence type="ECO:0008006" key="4">
    <source>
        <dbReference type="Google" id="ProtNLM"/>
    </source>
</evidence>
<gene>
    <name evidence="2" type="ORF">AD929_05360</name>
</gene>
<keyword evidence="1" id="KW-0560">Oxidoreductase</keyword>
<sequence length="103" mass="11318">MFRLLEDDRGRMESTVTIEIDGYPVIARIGETVASALLREGAFWSRTTPVSGARRAPYCMMGVCFDCLMLVEGEGLVRACQTSVRDGLKVQRQTGPRKVGSSC</sequence>